<dbReference type="InParanoid" id="A2F1H1"/>
<protein>
    <recommendedName>
        <fullName evidence="3">Thioredoxin domain-containing protein</fullName>
    </recommendedName>
</protein>
<reference evidence="1" key="1">
    <citation type="submission" date="2006-10" db="EMBL/GenBank/DDBJ databases">
        <authorList>
            <person name="Amadeo P."/>
            <person name="Zhao Q."/>
            <person name="Wortman J."/>
            <person name="Fraser-Liggett C."/>
            <person name="Carlton J."/>
        </authorList>
    </citation>
    <scope>NUCLEOTIDE SEQUENCE</scope>
    <source>
        <strain evidence="1">G3</strain>
    </source>
</reference>
<sequence>MIDPPIPEFTNIDDVIKEISTNGKPVNIILLGTIWSPLCRYTFYALKQAMTAIENPDKVKAFYVDQDASVQFCFTEGIPIGFPTLIVFSTPNPDQIEDDEEAKPYFIYFVPEGQVYDQTKSDQLKGRLIRQLNQKQLMQIISEAIEVYEGKKFAINSPL</sequence>
<organism evidence="1 2">
    <name type="scientific">Trichomonas vaginalis (strain ATCC PRA-98 / G3)</name>
    <dbReference type="NCBI Taxonomy" id="412133"/>
    <lineage>
        <taxon>Eukaryota</taxon>
        <taxon>Metamonada</taxon>
        <taxon>Parabasalia</taxon>
        <taxon>Trichomonadida</taxon>
        <taxon>Trichomonadidae</taxon>
        <taxon>Trichomonas</taxon>
    </lineage>
</organism>
<reference evidence="1" key="2">
    <citation type="journal article" date="2007" name="Science">
        <title>Draft genome sequence of the sexually transmitted pathogen Trichomonas vaginalis.</title>
        <authorList>
            <person name="Carlton J.M."/>
            <person name="Hirt R.P."/>
            <person name="Silva J.C."/>
            <person name="Delcher A.L."/>
            <person name="Schatz M."/>
            <person name="Zhao Q."/>
            <person name="Wortman J.R."/>
            <person name="Bidwell S.L."/>
            <person name="Alsmark U.C.M."/>
            <person name="Besteiro S."/>
            <person name="Sicheritz-Ponten T."/>
            <person name="Noel C.J."/>
            <person name="Dacks J.B."/>
            <person name="Foster P.G."/>
            <person name="Simillion C."/>
            <person name="Van de Peer Y."/>
            <person name="Miranda-Saavedra D."/>
            <person name="Barton G.J."/>
            <person name="Westrop G.D."/>
            <person name="Mueller S."/>
            <person name="Dessi D."/>
            <person name="Fiori P.L."/>
            <person name="Ren Q."/>
            <person name="Paulsen I."/>
            <person name="Zhang H."/>
            <person name="Bastida-Corcuera F.D."/>
            <person name="Simoes-Barbosa A."/>
            <person name="Brown M.T."/>
            <person name="Hayes R.D."/>
            <person name="Mukherjee M."/>
            <person name="Okumura C.Y."/>
            <person name="Schneider R."/>
            <person name="Smith A.J."/>
            <person name="Vanacova S."/>
            <person name="Villalvazo M."/>
            <person name="Haas B.J."/>
            <person name="Pertea M."/>
            <person name="Feldblyum T.V."/>
            <person name="Utterback T.R."/>
            <person name="Shu C.L."/>
            <person name="Osoegawa K."/>
            <person name="de Jong P.J."/>
            <person name="Hrdy I."/>
            <person name="Horvathova L."/>
            <person name="Zubacova Z."/>
            <person name="Dolezal P."/>
            <person name="Malik S.B."/>
            <person name="Logsdon J.M. Jr."/>
            <person name="Henze K."/>
            <person name="Gupta A."/>
            <person name="Wang C.C."/>
            <person name="Dunne R.L."/>
            <person name="Upcroft J.A."/>
            <person name="Upcroft P."/>
            <person name="White O."/>
            <person name="Salzberg S.L."/>
            <person name="Tang P."/>
            <person name="Chiu C.-H."/>
            <person name="Lee Y.-S."/>
            <person name="Embley T.M."/>
            <person name="Coombs G.H."/>
            <person name="Mottram J.C."/>
            <person name="Tachezy J."/>
            <person name="Fraser-Liggett C.M."/>
            <person name="Johnson P.J."/>
        </authorList>
    </citation>
    <scope>NUCLEOTIDE SEQUENCE [LARGE SCALE GENOMIC DNA]</scope>
    <source>
        <strain evidence="1">G3</strain>
    </source>
</reference>
<evidence type="ECO:0000313" key="2">
    <source>
        <dbReference type="Proteomes" id="UP000001542"/>
    </source>
</evidence>
<dbReference type="VEuPathDB" id="TrichDB:TVAG_027260"/>
<dbReference type="RefSeq" id="XP_001314073.1">
    <property type="nucleotide sequence ID" value="XM_001314066.1"/>
</dbReference>
<accession>A2F1H1</accession>
<dbReference type="VEuPathDB" id="TrichDB:TVAGG3_0947880"/>
<evidence type="ECO:0008006" key="3">
    <source>
        <dbReference type="Google" id="ProtNLM"/>
    </source>
</evidence>
<dbReference type="KEGG" id="tva:4759083"/>
<keyword evidence="2" id="KW-1185">Reference proteome</keyword>
<name>A2F1H1_TRIV3</name>
<dbReference type="EMBL" id="DS113573">
    <property type="protein sequence ID" value="EAY01258.1"/>
    <property type="molecule type" value="Genomic_DNA"/>
</dbReference>
<evidence type="ECO:0000313" key="1">
    <source>
        <dbReference type="EMBL" id="EAY01258.1"/>
    </source>
</evidence>
<gene>
    <name evidence="1" type="ORF">TVAG_027260</name>
</gene>
<dbReference type="InterPro" id="IPR036249">
    <property type="entry name" value="Thioredoxin-like_sf"/>
</dbReference>
<dbReference type="SUPFAM" id="SSF52833">
    <property type="entry name" value="Thioredoxin-like"/>
    <property type="match status" value="1"/>
</dbReference>
<proteinExistence type="predicted"/>
<dbReference type="Proteomes" id="UP000001542">
    <property type="component" value="Unassembled WGS sequence"/>
</dbReference>
<dbReference type="AlphaFoldDB" id="A2F1H1"/>
<dbReference type="SMR" id="A2F1H1"/>